<dbReference type="EMBL" id="JAGPXD010000002">
    <property type="protein sequence ID" value="KAH7369433.1"/>
    <property type="molecule type" value="Genomic_DNA"/>
</dbReference>
<accession>A0A8K0X713</accession>
<dbReference type="GO" id="GO:0004558">
    <property type="term" value="F:alpha-1,4-glucosidase activity"/>
    <property type="evidence" value="ECO:0007669"/>
    <property type="project" value="UniProtKB-EC"/>
</dbReference>
<dbReference type="Pfam" id="PF21365">
    <property type="entry name" value="Glyco_hydro_31_3rd"/>
    <property type="match status" value="1"/>
</dbReference>
<evidence type="ECO:0000259" key="5">
    <source>
        <dbReference type="Pfam" id="PF01055"/>
    </source>
</evidence>
<keyword evidence="4 7" id="KW-0378">Hydrolase</keyword>
<dbReference type="OrthoDB" id="1334205at2759"/>
<dbReference type="InterPro" id="IPR000322">
    <property type="entry name" value="Glyco_hydro_31_TIM"/>
</dbReference>
<evidence type="ECO:0000256" key="2">
    <source>
        <dbReference type="ARBA" id="ARBA00007806"/>
    </source>
</evidence>
<keyword evidence="8" id="KW-1185">Reference proteome</keyword>
<dbReference type="PANTHER" id="PTHR22762:SF89">
    <property type="entry name" value="ALPHA-XYLOSIDASE"/>
    <property type="match status" value="1"/>
</dbReference>
<protein>
    <recommendedName>
        <fullName evidence="3">alpha-glucosidase</fullName>
        <ecNumber evidence="3">3.2.1.20</ecNumber>
    </recommendedName>
</protein>
<gene>
    <name evidence="7" type="ORF">B0T11DRAFT_222374</name>
</gene>
<dbReference type="SUPFAM" id="SSF51011">
    <property type="entry name" value="Glycosyl hydrolase domain"/>
    <property type="match status" value="1"/>
</dbReference>
<reference evidence="7" key="1">
    <citation type="journal article" date="2021" name="Nat. Commun.">
        <title>Genetic determinants of endophytism in the Arabidopsis root mycobiome.</title>
        <authorList>
            <person name="Mesny F."/>
            <person name="Miyauchi S."/>
            <person name="Thiergart T."/>
            <person name="Pickel B."/>
            <person name="Atanasova L."/>
            <person name="Karlsson M."/>
            <person name="Huettel B."/>
            <person name="Barry K.W."/>
            <person name="Haridas S."/>
            <person name="Chen C."/>
            <person name="Bauer D."/>
            <person name="Andreopoulos W."/>
            <person name="Pangilinan J."/>
            <person name="LaButti K."/>
            <person name="Riley R."/>
            <person name="Lipzen A."/>
            <person name="Clum A."/>
            <person name="Drula E."/>
            <person name="Henrissat B."/>
            <person name="Kohler A."/>
            <person name="Grigoriev I.V."/>
            <person name="Martin F.M."/>
            <person name="Hacquard S."/>
        </authorList>
    </citation>
    <scope>NUCLEOTIDE SEQUENCE</scope>
    <source>
        <strain evidence="7">MPI-CAGE-AT-0016</strain>
    </source>
</reference>
<dbReference type="InterPro" id="IPR017853">
    <property type="entry name" value="GH"/>
</dbReference>
<evidence type="ECO:0000259" key="6">
    <source>
        <dbReference type="Pfam" id="PF21365"/>
    </source>
</evidence>
<dbReference type="GO" id="GO:0006491">
    <property type="term" value="P:N-glycan processing"/>
    <property type="evidence" value="ECO:0007669"/>
    <property type="project" value="TreeGrafter"/>
</dbReference>
<dbReference type="InterPro" id="IPR013780">
    <property type="entry name" value="Glyco_hydro_b"/>
</dbReference>
<name>A0A8K0X713_9PEZI</name>
<dbReference type="InterPro" id="IPR011013">
    <property type="entry name" value="Gal_mutarotase_sf_dom"/>
</dbReference>
<comment type="caution">
    <text evidence="7">The sequence shown here is derived from an EMBL/GenBank/DDBJ whole genome shotgun (WGS) entry which is preliminary data.</text>
</comment>
<dbReference type="CDD" id="cd06595">
    <property type="entry name" value="GH31_u1"/>
    <property type="match status" value="1"/>
</dbReference>
<dbReference type="Gene3D" id="3.20.20.80">
    <property type="entry name" value="Glycosidases"/>
    <property type="match status" value="1"/>
</dbReference>
<dbReference type="Gene3D" id="2.60.40.1180">
    <property type="entry name" value="Golgi alpha-mannosidase II"/>
    <property type="match status" value="1"/>
</dbReference>
<dbReference type="GO" id="GO:0030246">
    <property type="term" value="F:carbohydrate binding"/>
    <property type="evidence" value="ECO:0007669"/>
    <property type="project" value="InterPro"/>
</dbReference>
<dbReference type="GO" id="GO:0005975">
    <property type="term" value="P:carbohydrate metabolic process"/>
    <property type="evidence" value="ECO:0007669"/>
    <property type="project" value="InterPro"/>
</dbReference>
<comment type="catalytic activity">
    <reaction evidence="1">
        <text>Hydrolysis of terminal, non-reducing (1-&gt;4)-linked alpha-D-glucose residues with release of alpha-D-glucose.</text>
        <dbReference type="EC" id="3.2.1.20"/>
    </reaction>
</comment>
<dbReference type="SUPFAM" id="SSF51445">
    <property type="entry name" value="(Trans)glycosidases"/>
    <property type="match status" value="1"/>
</dbReference>
<dbReference type="PANTHER" id="PTHR22762">
    <property type="entry name" value="ALPHA-GLUCOSIDASE"/>
    <property type="match status" value="1"/>
</dbReference>
<dbReference type="Proteomes" id="UP000813385">
    <property type="component" value="Unassembled WGS sequence"/>
</dbReference>
<evidence type="ECO:0000256" key="4">
    <source>
        <dbReference type="RuleBase" id="RU361185"/>
    </source>
</evidence>
<sequence length="803" mass="91308">MQSFSFPSHPVAKREAIILGSNFRLTILTDGLFRYEWSPDGQFEDRASTFAINRDLTLPDFSVENSDILEIETERYRLTYDKQSPSPGGFFVDLKGRSTHWETRWRYGDFNSSLGGTARTLDNVDGRIDFGPGVVSKLGFAAIDDSTSMLFDANGWVTTRRPDQRVDCYVFAYGRDYKAAVKALYALSGNTPELPRWSLGNWWSRFHRYSAAEYLELMDKFKAEGVPLSVAVLDMDWHLVEDERVTTGGWTGYTWNRKLFPDPKAFSQELRKRHLRLTLNDHPADGIHAFEDQYEDMAKALNHDTSRKKPILFDPENKEFMEAYLRVLHRGLENDGCDFWWIDWQQGQHSRTGIDPLWMLNHFHFLDNAHDGRQPLVFSRYAGPGSHRYPIGFSGDTVVSWASLDFQPEYTATASNIGYGWWSHDIGGHMFGVRDDELVTRWVQLGVFSPIMRLHSTISRWQSKEPWSYRAESQEIITRFLRLRHRMIPYLHTMNTRAARTGEPLVQPMYWQHPELDVAYKVPNQYIFGSELMVCPITKPRHRLTSLSSVRAWFPPGKARYIDIFTGMVYDAGCTLELFRPLGEIPVFAREGSIVPLDGEGVPENGGHNPGAVVVLVVVGEDAKFEMVESSRDDLQEPSGAPSERRFDLTWDQQHSKLTASLGFATKAWSFRFLRLSEDITAGDVSMSINGQKAAAGEVTVQRSADPEFPGLDVSFSQSAEGAKTVEIHFSQNDLRVATFEPSTRISKLLLDFQIEFVTKDAIWSITSDEKLSRAAKVAALISLGIEHEVLAPILELVLAGRH</sequence>
<evidence type="ECO:0000256" key="1">
    <source>
        <dbReference type="ARBA" id="ARBA00001657"/>
    </source>
</evidence>
<evidence type="ECO:0000313" key="8">
    <source>
        <dbReference type="Proteomes" id="UP000813385"/>
    </source>
</evidence>
<evidence type="ECO:0000313" key="7">
    <source>
        <dbReference type="EMBL" id="KAH7369433.1"/>
    </source>
</evidence>
<dbReference type="InterPro" id="IPR048395">
    <property type="entry name" value="Glyco_hydro_31_C"/>
</dbReference>
<organism evidence="7 8">
    <name type="scientific">Plectosphaerella cucumerina</name>
    <dbReference type="NCBI Taxonomy" id="40658"/>
    <lineage>
        <taxon>Eukaryota</taxon>
        <taxon>Fungi</taxon>
        <taxon>Dikarya</taxon>
        <taxon>Ascomycota</taxon>
        <taxon>Pezizomycotina</taxon>
        <taxon>Sordariomycetes</taxon>
        <taxon>Hypocreomycetidae</taxon>
        <taxon>Glomerellales</taxon>
        <taxon>Plectosphaerellaceae</taxon>
        <taxon>Plectosphaerella</taxon>
    </lineage>
</organism>
<comment type="similarity">
    <text evidence="2 4">Belongs to the glycosyl hydrolase 31 family.</text>
</comment>
<feature type="domain" description="Glycosyl hydrolase family 31 C-terminal" evidence="6">
    <location>
        <begin position="502"/>
        <end position="595"/>
    </location>
</feature>
<dbReference type="Pfam" id="PF01055">
    <property type="entry name" value="Glyco_hydro_31_2nd"/>
    <property type="match status" value="1"/>
</dbReference>
<keyword evidence="4" id="KW-0326">Glycosidase</keyword>
<dbReference type="EC" id="3.2.1.20" evidence="3"/>
<dbReference type="SUPFAM" id="SSF74650">
    <property type="entry name" value="Galactose mutarotase-like"/>
    <property type="match status" value="1"/>
</dbReference>
<proteinExistence type="inferred from homology"/>
<feature type="domain" description="Glycoside hydrolase family 31 TIM barrel" evidence="5">
    <location>
        <begin position="192"/>
        <end position="494"/>
    </location>
</feature>
<evidence type="ECO:0000256" key="3">
    <source>
        <dbReference type="ARBA" id="ARBA00012741"/>
    </source>
</evidence>
<dbReference type="AlphaFoldDB" id="A0A8K0X713"/>